<sequence>PPREKQLETVSENQPRYCKGSEGSPNLPYVGNNNFTGFFPKPRVLFIMKVVPPVVIWVPVNRGRTVDSIQGLLICVIGSDISLYIV</sequence>
<gene>
    <name evidence="2" type="ORF">GOODEAATRI_007270</name>
</gene>
<evidence type="ECO:0000256" key="1">
    <source>
        <dbReference type="SAM" id="MobiDB-lite"/>
    </source>
</evidence>
<protein>
    <submittedName>
        <fullName evidence="2">Uncharacterized protein</fullName>
    </submittedName>
</protein>
<keyword evidence="3" id="KW-1185">Reference proteome</keyword>
<feature type="region of interest" description="Disordered" evidence="1">
    <location>
        <begin position="1"/>
        <end position="23"/>
    </location>
</feature>
<accession>A0ABV0PWH4</accession>
<evidence type="ECO:0000313" key="3">
    <source>
        <dbReference type="Proteomes" id="UP001476798"/>
    </source>
</evidence>
<dbReference type="EMBL" id="JAHRIO010090323">
    <property type="protein sequence ID" value="MEQ2187701.1"/>
    <property type="molecule type" value="Genomic_DNA"/>
</dbReference>
<comment type="caution">
    <text evidence="2">The sequence shown here is derived from an EMBL/GenBank/DDBJ whole genome shotgun (WGS) entry which is preliminary data.</text>
</comment>
<evidence type="ECO:0000313" key="2">
    <source>
        <dbReference type="EMBL" id="MEQ2187701.1"/>
    </source>
</evidence>
<proteinExistence type="predicted"/>
<name>A0ABV0PWH4_9TELE</name>
<reference evidence="2 3" key="1">
    <citation type="submission" date="2021-06" db="EMBL/GenBank/DDBJ databases">
        <authorList>
            <person name="Palmer J.M."/>
        </authorList>
    </citation>
    <scope>NUCLEOTIDE SEQUENCE [LARGE SCALE GENOMIC DNA]</scope>
    <source>
        <strain evidence="2 3">GA_2019</strain>
        <tissue evidence="2">Muscle</tissue>
    </source>
</reference>
<dbReference type="Proteomes" id="UP001476798">
    <property type="component" value="Unassembled WGS sequence"/>
</dbReference>
<feature type="non-terminal residue" evidence="2">
    <location>
        <position position="1"/>
    </location>
</feature>
<organism evidence="2 3">
    <name type="scientific">Goodea atripinnis</name>
    <dbReference type="NCBI Taxonomy" id="208336"/>
    <lineage>
        <taxon>Eukaryota</taxon>
        <taxon>Metazoa</taxon>
        <taxon>Chordata</taxon>
        <taxon>Craniata</taxon>
        <taxon>Vertebrata</taxon>
        <taxon>Euteleostomi</taxon>
        <taxon>Actinopterygii</taxon>
        <taxon>Neopterygii</taxon>
        <taxon>Teleostei</taxon>
        <taxon>Neoteleostei</taxon>
        <taxon>Acanthomorphata</taxon>
        <taxon>Ovalentaria</taxon>
        <taxon>Atherinomorphae</taxon>
        <taxon>Cyprinodontiformes</taxon>
        <taxon>Goodeidae</taxon>
        <taxon>Goodea</taxon>
    </lineage>
</organism>